<feature type="transmembrane region" description="Helical" evidence="7">
    <location>
        <begin position="27"/>
        <end position="52"/>
    </location>
</feature>
<gene>
    <name evidence="9" type="ORF">CVO96_07160</name>
</gene>
<keyword evidence="6 7" id="KW-0472">Membrane</keyword>
<keyword evidence="2" id="KW-0813">Transport</keyword>
<dbReference type="InterPro" id="IPR036259">
    <property type="entry name" value="MFS_trans_sf"/>
</dbReference>
<feature type="transmembrane region" description="Helical" evidence="7">
    <location>
        <begin position="182"/>
        <end position="200"/>
    </location>
</feature>
<dbReference type="Proteomes" id="UP000236379">
    <property type="component" value="Unassembled WGS sequence"/>
</dbReference>
<comment type="subcellular location">
    <subcellularLocation>
        <location evidence="1">Cell membrane</location>
        <topology evidence="1">Multi-pass membrane protein</topology>
    </subcellularLocation>
</comment>
<dbReference type="PANTHER" id="PTHR43266">
    <property type="entry name" value="MACROLIDE-EFFLUX PROTEIN"/>
    <property type="match status" value="1"/>
</dbReference>
<dbReference type="InterPro" id="IPR020846">
    <property type="entry name" value="MFS_dom"/>
</dbReference>
<feature type="transmembrane region" description="Helical" evidence="7">
    <location>
        <begin position="267"/>
        <end position="292"/>
    </location>
</feature>
<evidence type="ECO:0000259" key="8">
    <source>
        <dbReference type="PROSITE" id="PS50850"/>
    </source>
</evidence>
<evidence type="ECO:0000256" key="3">
    <source>
        <dbReference type="ARBA" id="ARBA00022475"/>
    </source>
</evidence>
<feature type="domain" description="Major facilitator superfamily (MFS) profile" evidence="8">
    <location>
        <begin position="23"/>
        <end position="412"/>
    </location>
</feature>
<protein>
    <recommendedName>
        <fullName evidence="8">Major facilitator superfamily (MFS) profile domain-containing protein</fullName>
    </recommendedName>
</protein>
<feature type="transmembrane region" description="Helical" evidence="7">
    <location>
        <begin position="58"/>
        <end position="81"/>
    </location>
</feature>
<dbReference type="GO" id="GO:0022857">
    <property type="term" value="F:transmembrane transporter activity"/>
    <property type="evidence" value="ECO:0007669"/>
    <property type="project" value="InterPro"/>
</dbReference>
<proteinExistence type="predicted"/>
<sequence>MTDTAVPLTAAPLSARELLKLANFQRLWLAHLVSQFGSTLTSLALIIVVNALTHSTAAVAGMALAVTVPQVVFGLVAGVFVDRLDRQRIMVVSDLLRGLLVLGFIPAALGGHLWALYALGFVQAALGTLFMPARSALMPTLIPEGGLLAANALMHSGRIAAAALGAAVVGLVVGFLHTTWPVFLVDGLTFLAAAALVAGIRQSTPDGAAQRGAGPGFLAELREGLRVIGRSRALTGILIAVGVGELGLGATQVLYAPFLDRELRVSVGWLGGVELAMTLAMVLSSALVTVLAARLSARLLGPAAMVVAGLSLALVSRLTGIWQVLPNEVLLGLAAAPMQTAMSTIFQTSTAPQVRGRVGSVLGTVSGTASALSIAAAGVLGDRVGLRGSFLLMGGVTVGAGLLSAWLFREREAAPGVVTPGPLT</sequence>
<evidence type="ECO:0000256" key="5">
    <source>
        <dbReference type="ARBA" id="ARBA00022989"/>
    </source>
</evidence>
<evidence type="ECO:0000256" key="2">
    <source>
        <dbReference type="ARBA" id="ARBA00022448"/>
    </source>
</evidence>
<dbReference type="GO" id="GO:0005886">
    <property type="term" value="C:plasma membrane"/>
    <property type="evidence" value="ECO:0007669"/>
    <property type="project" value="UniProtKB-SubCell"/>
</dbReference>
<feature type="transmembrane region" description="Helical" evidence="7">
    <location>
        <begin position="88"/>
        <end position="109"/>
    </location>
</feature>
<feature type="transmembrane region" description="Helical" evidence="7">
    <location>
        <begin position="233"/>
        <end position="255"/>
    </location>
</feature>
<accession>A0A2K3UXC7</accession>
<dbReference type="CDD" id="cd06173">
    <property type="entry name" value="MFS_MefA_like"/>
    <property type="match status" value="1"/>
</dbReference>
<name>A0A2K3UXC7_9DEIO</name>
<dbReference type="EMBL" id="PPPD01000001">
    <property type="protein sequence ID" value="PNY81189.1"/>
    <property type="molecule type" value="Genomic_DNA"/>
</dbReference>
<dbReference type="Pfam" id="PF07690">
    <property type="entry name" value="MFS_1"/>
    <property type="match status" value="1"/>
</dbReference>
<feature type="transmembrane region" description="Helical" evidence="7">
    <location>
        <begin position="358"/>
        <end position="380"/>
    </location>
</feature>
<dbReference type="PROSITE" id="PS50850">
    <property type="entry name" value="MFS"/>
    <property type="match status" value="1"/>
</dbReference>
<dbReference type="Gene3D" id="1.20.1250.20">
    <property type="entry name" value="MFS general substrate transporter like domains"/>
    <property type="match status" value="1"/>
</dbReference>
<keyword evidence="3" id="KW-1003">Cell membrane</keyword>
<feature type="transmembrane region" description="Helical" evidence="7">
    <location>
        <begin position="386"/>
        <end position="408"/>
    </location>
</feature>
<dbReference type="InterPro" id="IPR011701">
    <property type="entry name" value="MFS"/>
</dbReference>
<evidence type="ECO:0000256" key="4">
    <source>
        <dbReference type="ARBA" id="ARBA00022692"/>
    </source>
</evidence>
<evidence type="ECO:0000256" key="6">
    <source>
        <dbReference type="ARBA" id="ARBA00023136"/>
    </source>
</evidence>
<dbReference type="PANTHER" id="PTHR43266:SF2">
    <property type="entry name" value="MAJOR FACILITATOR SUPERFAMILY (MFS) PROFILE DOMAIN-CONTAINING PROTEIN"/>
    <property type="match status" value="1"/>
</dbReference>
<evidence type="ECO:0000256" key="7">
    <source>
        <dbReference type="SAM" id="Phobius"/>
    </source>
</evidence>
<dbReference type="AlphaFoldDB" id="A0A2K3UXC7"/>
<reference evidence="9 10" key="1">
    <citation type="submission" date="2018-01" db="EMBL/GenBank/DDBJ databases">
        <title>Deinococcus koreensis sp. nov., a radiation-resistant bacterium isolated from river water.</title>
        <authorList>
            <person name="Choi A."/>
        </authorList>
    </citation>
    <scope>NUCLEOTIDE SEQUENCE [LARGE SCALE GENOMIC DNA]</scope>
    <source>
        <strain evidence="9 10">SJW1-2</strain>
    </source>
</reference>
<dbReference type="OrthoDB" id="3227279at2"/>
<dbReference type="RefSeq" id="WP_103311631.1">
    <property type="nucleotide sequence ID" value="NZ_PPPD01000001.1"/>
</dbReference>
<evidence type="ECO:0000256" key="1">
    <source>
        <dbReference type="ARBA" id="ARBA00004651"/>
    </source>
</evidence>
<comment type="caution">
    <text evidence="9">The sequence shown here is derived from an EMBL/GenBank/DDBJ whole genome shotgun (WGS) entry which is preliminary data.</text>
</comment>
<evidence type="ECO:0000313" key="9">
    <source>
        <dbReference type="EMBL" id="PNY81189.1"/>
    </source>
</evidence>
<organism evidence="9 10">
    <name type="scientific">Deinococcus koreensis</name>
    <dbReference type="NCBI Taxonomy" id="2054903"/>
    <lineage>
        <taxon>Bacteria</taxon>
        <taxon>Thermotogati</taxon>
        <taxon>Deinococcota</taxon>
        <taxon>Deinococci</taxon>
        <taxon>Deinococcales</taxon>
        <taxon>Deinococcaceae</taxon>
        <taxon>Deinococcus</taxon>
    </lineage>
</organism>
<keyword evidence="10" id="KW-1185">Reference proteome</keyword>
<keyword evidence="4 7" id="KW-0812">Transmembrane</keyword>
<dbReference type="SUPFAM" id="SSF103473">
    <property type="entry name" value="MFS general substrate transporter"/>
    <property type="match status" value="1"/>
</dbReference>
<feature type="transmembrane region" description="Helical" evidence="7">
    <location>
        <begin position="158"/>
        <end position="176"/>
    </location>
</feature>
<feature type="transmembrane region" description="Helical" evidence="7">
    <location>
        <begin position="299"/>
        <end position="323"/>
    </location>
</feature>
<evidence type="ECO:0000313" key="10">
    <source>
        <dbReference type="Proteomes" id="UP000236379"/>
    </source>
</evidence>
<keyword evidence="5 7" id="KW-1133">Transmembrane helix</keyword>
<dbReference type="PRINTS" id="PR00173">
    <property type="entry name" value="EDTRNSPORT"/>
</dbReference>